<dbReference type="GO" id="GO:0016491">
    <property type="term" value="F:oxidoreductase activity"/>
    <property type="evidence" value="ECO:0007669"/>
    <property type="project" value="UniProtKB-KW"/>
</dbReference>
<name>A0A9P4N1F6_9PLEO</name>
<sequence length="210" mass="22444">MSPTKTIIIFGSGPGIGNHVASYFLSQNFTHAILLSCSTSRLESDKAVLQANLPSIPPTLKKIEQLTDSIDVVFFNAVRIEPSPVLQVPIQEIEQDFKTTNLALYLISQWSIPLLQSTSSQPSNPKPSLLVTTSHLPHTPLPTLLSLSLVKASQRNMVTSLSTAFPSSSGIHIGLVAVEGVVTPENKVLNPSTIAQRVWGFYMAGGGVGG</sequence>
<evidence type="ECO:0000313" key="3">
    <source>
        <dbReference type="EMBL" id="KAF2258689.1"/>
    </source>
</evidence>
<dbReference type="Proteomes" id="UP000800093">
    <property type="component" value="Unassembled WGS sequence"/>
</dbReference>
<comment type="similarity">
    <text evidence="1">Belongs to the short-chain dehydrogenases/reductases (SDR) family.</text>
</comment>
<dbReference type="Gene3D" id="3.40.50.720">
    <property type="entry name" value="NAD(P)-binding Rossmann-like Domain"/>
    <property type="match status" value="1"/>
</dbReference>
<dbReference type="PANTHER" id="PTHR43669:SF3">
    <property type="entry name" value="ALCOHOL DEHYDROGENASE, PUTATIVE (AFU_ORTHOLOGUE AFUA_3G03445)-RELATED"/>
    <property type="match status" value="1"/>
</dbReference>
<keyword evidence="2" id="KW-0560">Oxidoreductase</keyword>
<evidence type="ECO:0000313" key="4">
    <source>
        <dbReference type="Proteomes" id="UP000800093"/>
    </source>
</evidence>
<proteinExistence type="inferred from homology"/>
<keyword evidence="4" id="KW-1185">Reference proteome</keyword>
<organism evidence="3 4">
    <name type="scientific">Lojkania enalia</name>
    <dbReference type="NCBI Taxonomy" id="147567"/>
    <lineage>
        <taxon>Eukaryota</taxon>
        <taxon>Fungi</taxon>
        <taxon>Dikarya</taxon>
        <taxon>Ascomycota</taxon>
        <taxon>Pezizomycotina</taxon>
        <taxon>Dothideomycetes</taxon>
        <taxon>Pleosporomycetidae</taxon>
        <taxon>Pleosporales</taxon>
        <taxon>Pleosporales incertae sedis</taxon>
        <taxon>Lojkania</taxon>
    </lineage>
</organism>
<dbReference type="SUPFAM" id="SSF51735">
    <property type="entry name" value="NAD(P)-binding Rossmann-fold domains"/>
    <property type="match status" value="1"/>
</dbReference>
<dbReference type="OrthoDB" id="5336600at2759"/>
<gene>
    <name evidence="3" type="ORF">CC78DRAFT_621651</name>
</gene>
<protein>
    <recommendedName>
        <fullName evidence="5">NAD(P)-binding protein</fullName>
    </recommendedName>
</protein>
<comment type="caution">
    <text evidence="3">The sequence shown here is derived from an EMBL/GenBank/DDBJ whole genome shotgun (WGS) entry which is preliminary data.</text>
</comment>
<dbReference type="PANTHER" id="PTHR43669">
    <property type="entry name" value="5-KETO-D-GLUCONATE 5-REDUCTASE"/>
    <property type="match status" value="1"/>
</dbReference>
<evidence type="ECO:0000256" key="2">
    <source>
        <dbReference type="ARBA" id="ARBA00023002"/>
    </source>
</evidence>
<reference evidence="4" key="1">
    <citation type="journal article" date="2020" name="Stud. Mycol.">
        <title>101 Dothideomycetes genomes: A test case for predicting lifestyles and emergence of pathogens.</title>
        <authorList>
            <person name="Haridas S."/>
            <person name="Albert R."/>
            <person name="Binder M."/>
            <person name="Bloem J."/>
            <person name="LaButti K."/>
            <person name="Salamov A."/>
            <person name="Andreopoulos B."/>
            <person name="Baker S."/>
            <person name="Barry K."/>
            <person name="Bills G."/>
            <person name="Bluhm B."/>
            <person name="Cannon C."/>
            <person name="Castanera R."/>
            <person name="Culley D."/>
            <person name="Daum C."/>
            <person name="Ezra D."/>
            <person name="Gonzalez J."/>
            <person name="Henrissat B."/>
            <person name="Kuo A."/>
            <person name="Liang C."/>
            <person name="Lipzen A."/>
            <person name="Lutzoni F."/>
            <person name="Magnuson J."/>
            <person name="Mondo S."/>
            <person name="Nolan M."/>
            <person name="Ohm R."/>
            <person name="Pangilinan J."/>
            <person name="Park H.-J."/>
            <person name="Ramirez L."/>
            <person name="Alfaro M."/>
            <person name="Sun H."/>
            <person name="Tritt A."/>
            <person name="Yoshinaga Y."/>
            <person name="Zwiers L.-H."/>
            <person name="Turgeon B."/>
            <person name="Goodwin S."/>
            <person name="Spatafora J."/>
            <person name="Crous P."/>
            <person name="Grigoriev I."/>
        </authorList>
    </citation>
    <scope>NUCLEOTIDE SEQUENCE [LARGE SCALE GENOMIC DNA]</scope>
    <source>
        <strain evidence="4">CBS 304.66</strain>
    </source>
</reference>
<accession>A0A9P4N1F6</accession>
<evidence type="ECO:0000256" key="1">
    <source>
        <dbReference type="ARBA" id="ARBA00006484"/>
    </source>
</evidence>
<dbReference type="AlphaFoldDB" id="A0A9P4N1F6"/>
<evidence type="ECO:0008006" key="5">
    <source>
        <dbReference type="Google" id="ProtNLM"/>
    </source>
</evidence>
<dbReference type="InterPro" id="IPR036291">
    <property type="entry name" value="NAD(P)-bd_dom_sf"/>
</dbReference>
<dbReference type="EMBL" id="ML986743">
    <property type="protein sequence ID" value="KAF2258689.1"/>
    <property type="molecule type" value="Genomic_DNA"/>
</dbReference>